<evidence type="ECO:0000313" key="1">
    <source>
        <dbReference type="EMBL" id="KAE9386396.1"/>
    </source>
</evidence>
<evidence type="ECO:0000313" key="2">
    <source>
        <dbReference type="Proteomes" id="UP000799118"/>
    </source>
</evidence>
<protein>
    <submittedName>
        <fullName evidence="1">Uncharacterized protein</fullName>
    </submittedName>
</protein>
<dbReference type="OrthoDB" id="3010635at2759"/>
<dbReference type="Proteomes" id="UP000799118">
    <property type="component" value="Unassembled WGS sequence"/>
</dbReference>
<reference evidence="1" key="1">
    <citation type="journal article" date="2019" name="Environ. Microbiol.">
        <title>Fungal ecological strategies reflected in gene transcription - a case study of two litter decomposers.</title>
        <authorList>
            <person name="Barbi F."/>
            <person name="Kohler A."/>
            <person name="Barry K."/>
            <person name="Baskaran P."/>
            <person name="Daum C."/>
            <person name="Fauchery L."/>
            <person name="Ihrmark K."/>
            <person name="Kuo A."/>
            <person name="LaButti K."/>
            <person name="Lipzen A."/>
            <person name="Morin E."/>
            <person name="Grigoriev I.V."/>
            <person name="Henrissat B."/>
            <person name="Lindahl B."/>
            <person name="Martin F."/>
        </authorList>
    </citation>
    <scope>NUCLEOTIDE SEQUENCE</scope>
    <source>
        <strain evidence="1">JB14</strain>
    </source>
</reference>
<gene>
    <name evidence="1" type="ORF">BT96DRAFT_949152</name>
</gene>
<accession>A0A6A4GLQ8</accession>
<dbReference type="AlphaFoldDB" id="A0A6A4GLQ8"/>
<dbReference type="EMBL" id="ML769884">
    <property type="protein sequence ID" value="KAE9386396.1"/>
    <property type="molecule type" value="Genomic_DNA"/>
</dbReference>
<sequence length="214" mass="22240">MEGYNTQRRDTSSTCGNLTVTEAESLPGWDTITNYADSNWGTGSRSIATNPSDYSGSPAEVCITSSTVEVSFSGGSYLPGGELVGTNGSVAIAVAQGFTSTSHIHPAASIGVSDTLEVKIGFPDVADVSESVTVSTDGLLPIGDSDSGVIASKTSYNDVDTITVTMTAPEGKTCNAISSVTSCTLQATGQIQYLASGWIWFNYDSKTQGHYKCK</sequence>
<proteinExistence type="predicted"/>
<keyword evidence="2" id="KW-1185">Reference proteome</keyword>
<organism evidence="1 2">
    <name type="scientific">Gymnopus androsaceus JB14</name>
    <dbReference type="NCBI Taxonomy" id="1447944"/>
    <lineage>
        <taxon>Eukaryota</taxon>
        <taxon>Fungi</taxon>
        <taxon>Dikarya</taxon>
        <taxon>Basidiomycota</taxon>
        <taxon>Agaricomycotina</taxon>
        <taxon>Agaricomycetes</taxon>
        <taxon>Agaricomycetidae</taxon>
        <taxon>Agaricales</taxon>
        <taxon>Marasmiineae</taxon>
        <taxon>Omphalotaceae</taxon>
        <taxon>Gymnopus</taxon>
    </lineage>
</organism>
<name>A0A6A4GLQ8_9AGAR</name>